<accession>A0ABV9P439</accession>
<sequence>MRIVTSIIFLVSFIGFSQTNETNFPNDFFGKYKGKLNITNANGIQQIDMEFHLLPTDTIGKYQYTIIYKSDKINQERKYTLLEKDKSKGQYLVDENNGILLNCMYANNALYSIFEVQGGLLTTTEHFYKDYMDFEIMYSVKEKVEKSLSTEEDPTEVLSYPVISIQKAKLYKE</sequence>
<keyword evidence="2" id="KW-1185">Reference proteome</keyword>
<protein>
    <recommendedName>
        <fullName evidence="3">DUF4488 domain-containing protein</fullName>
    </recommendedName>
</protein>
<dbReference type="EMBL" id="JBHSGW010000004">
    <property type="protein sequence ID" value="MFC4739660.1"/>
    <property type="molecule type" value="Genomic_DNA"/>
</dbReference>
<reference evidence="2" key="1">
    <citation type="journal article" date="2019" name="Int. J. Syst. Evol. Microbiol.">
        <title>The Global Catalogue of Microorganisms (GCM) 10K type strain sequencing project: providing services to taxonomists for standard genome sequencing and annotation.</title>
        <authorList>
            <consortium name="The Broad Institute Genomics Platform"/>
            <consortium name="The Broad Institute Genome Sequencing Center for Infectious Disease"/>
            <person name="Wu L."/>
            <person name="Ma J."/>
        </authorList>
    </citation>
    <scope>NUCLEOTIDE SEQUENCE [LARGE SCALE GENOMIC DNA]</scope>
    <source>
        <strain evidence="2">CCUG 50349</strain>
    </source>
</reference>
<comment type="caution">
    <text evidence="1">The sequence shown here is derived from an EMBL/GenBank/DDBJ whole genome shotgun (WGS) entry which is preliminary data.</text>
</comment>
<evidence type="ECO:0000313" key="2">
    <source>
        <dbReference type="Proteomes" id="UP001595885"/>
    </source>
</evidence>
<proteinExistence type="predicted"/>
<gene>
    <name evidence="1" type="ORF">ACFO3U_06600</name>
</gene>
<name>A0ABV9P439_9FLAO</name>
<dbReference type="RefSeq" id="WP_379739516.1">
    <property type="nucleotide sequence ID" value="NZ_JBHSGW010000004.1"/>
</dbReference>
<dbReference type="Proteomes" id="UP001595885">
    <property type="component" value="Unassembled WGS sequence"/>
</dbReference>
<evidence type="ECO:0000313" key="1">
    <source>
        <dbReference type="EMBL" id="MFC4739660.1"/>
    </source>
</evidence>
<evidence type="ECO:0008006" key="3">
    <source>
        <dbReference type="Google" id="ProtNLM"/>
    </source>
</evidence>
<organism evidence="1 2">
    <name type="scientific">Flavobacterium ponti</name>
    <dbReference type="NCBI Taxonomy" id="665133"/>
    <lineage>
        <taxon>Bacteria</taxon>
        <taxon>Pseudomonadati</taxon>
        <taxon>Bacteroidota</taxon>
        <taxon>Flavobacteriia</taxon>
        <taxon>Flavobacteriales</taxon>
        <taxon>Flavobacteriaceae</taxon>
        <taxon>Flavobacterium</taxon>
    </lineage>
</organism>